<feature type="transmembrane region" description="Helical" evidence="1">
    <location>
        <begin position="40"/>
        <end position="56"/>
    </location>
</feature>
<organism evidence="3 4">
    <name type="scientific">Neoroseomonas marina</name>
    <dbReference type="NCBI Taxonomy" id="1232220"/>
    <lineage>
        <taxon>Bacteria</taxon>
        <taxon>Pseudomonadati</taxon>
        <taxon>Pseudomonadota</taxon>
        <taxon>Alphaproteobacteria</taxon>
        <taxon>Acetobacterales</taxon>
        <taxon>Acetobacteraceae</taxon>
        <taxon>Neoroseomonas</taxon>
    </lineage>
</organism>
<proteinExistence type="predicted"/>
<dbReference type="AlphaFoldDB" id="A0A848EAQ8"/>
<keyword evidence="1" id="KW-0812">Transmembrane</keyword>
<dbReference type="InterPro" id="IPR005182">
    <property type="entry name" value="YdbS-like_PH"/>
</dbReference>
<comment type="caution">
    <text evidence="3">The sequence shown here is derived from an EMBL/GenBank/DDBJ whole genome shotgun (WGS) entry which is preliminary data.</text>
</comment>
<keyword evidence="4" id="KW-1185">Reference proteome</keyword>
<feature type="transmembrane region" description="Helical" evidence="1">
    <location>
        <begin position="104"/>
        <end position="123"/>
    </location>
</feature>
<feature type="transmembrane region" description="Helical" evidence="1">
    <location>
        <begin position="68"/>
        <end position="92"/>
    </location>
</feature>
<dbReference type="EMBL" id="JABBKX010000002">
    <property type="protein sequence ID" value="NMJ40637.1"/>
    <property type="molecule type" value="Genomic_DNA"/>
</dbReference>
<gene>
    <name evidence="3" type="ORF">GWK16_05260</name>
</gene>
<keyword evidence="1" id="KW-1133">Transmembrane helix</keyword>
<feature type="domain" description="YdbS-like PH" evidence="2">
    <location>
        <begin position="93"/>
        <end position="146"/>
    </location>
</feature>
<protein>
    <submittedName>
        <fullName evidence="3">PH domain-containing protein</fullName>
    </submittedName>
</protein>
<evidence type="ECO:0000256" key="1">
    <source>
        <dbReference type="SAM" id="Phobius"/>
    </source>
</evidence>
<accession>A0A848EAQ8</accession>
<sequence>MREHDNEPVPGLPELLPEGEAILWQGAPAWRGFMLHAFRLPWLALYFGLLAAWHLAEGWGADATLAAFGAARILAFGMVALVVLAVLSRFICRTTLYTITNRRIVMRVGVALPMTVNIPFAAIRSADLRLAGDRSGDILLRLLPGHRVSYVALWPHVRMWRIGQPAPVLRALPDAEAAAQALSRALSASAAMPARALHAASDSPGGAAAPEAAAAA</sequence>
<evidence type="ECO:0000259" key="2">
    <source>
        <dbReference type="Pfam" id="PF03703"/>
    </source>
</evidence>
<keyword evidence="1" id="KW-0472">Membrane</keyword>
<dbReference type="NCBIfam" id="NF040894">
    <property type="entry name" value="puhB_PGC"/>
    <property type="match status" value="1"/>
</dbReference>
<dbReference type="InterPro" id="IPR054839">
    <property type="entry name" value="puhB_PGC"/>
</dbReference>
<dbReference type="RefSeq" id="WP_170052919.1">
    <property type="nucleotide sequence ID" value="NZ_JABBKX010000002.1"/>
</dbReference>
<dbReference type="Proteomes" id="UP000548582">
    <property type="component" value="Unassembled WGS sequence"/>
</dbReference>
<dbReference type="Pfam" id="PF03703">
    <property type="entry name" value="bPH_2"/>
    <property type="match status" value="1"/>
</dbReference>
<evidence type="ECO:0000313" key="3">
    <source>
        <dbReference type="EMBL" id="NMJ40637.1"/>
    </source>
</evidence>
<name>A0A848EAQ8_9PROT</name>
<reference evidence="3 4" key="1">
    <citation type="submission" date="2020-03" db="EMBL/GenBank/DDBJ databases">
        <authorList>
            <person name="Sun Q."/>
        </authorList>
    </citation>
    <scope>NUCLEOTIDE SEQUENCE [LARGE SCALE GENOMIC DNA]</scope>
    <source>
        <strain evidence="3 4">JC162</strain>
    </source>
</reference>
<evidence type="ECO:0000313" key="4">
    <source>
        <dbReference type="Proteomes" id="UP000548582"/>
    </source>
</evidence>